<evidence type="ECO:0000313" key="4">
    <source>
        <dbReference type="Proteomes" id="UP000799436"/>
    </source>
</evidence>
<evidence type="ECO:0000256" key="2">
    <source>
        <dbReference type="SAM" id="MobiDB-lite"/>
    </source>
</evidence>
<dbReference type="PANTHER" id="PTHR12991:SF10">
    <property type="entry name" value="GATOR COMPLEX PROTEIN NPRL2"/>
    <property type="match status" value="1"/>
</dbReference>
<organism evidence="3 4">
    <name type="scientific">Teratosphaeria nubilosa</name>
    <dbReference type="NCBI Taxonomy" id="161662"/>
    <lineage>
        <taxon>Eukaryota</taxon>
        <taxon>Fungi</taxon>
        <taxon>Dikarya</taxon>
        <taxon>Ascomycota</taxon>
        <taxon>Pezizomycotina</taxon>
        <taxon>Dothideomycetes</taxon>
        <taxon>Dothideomycetidae</taxon>
        <taxon>Mycosphaerellales</taxon>
        <taxon>Teratosphaeriaceae</taxon>
        <taxon>Teratosphaeria</taxon>
    </lineage>
</organism>
<evidence type="ECO:0000256" key="1">
    <source>
        <dbReference type="ARBA" id="ARBA00008433"/>
    </source>
</evidence>
<dbReference type="GO" id="GO:1990130">
    <property type="term" value="C:GATOR1 complex"/>
    <property type="evidence" value="ECO:0007669"/>
    <property type="project" value="TreeGrafter"/>
</dbReference>
<dbReference type="Pfam" id="PF06218">
    <property type="entry name" value="NPR2"/>
    <property type="match status" value="2"/>
</dbReference>
<feature type="region of interest" description="Disordered" evidence="2">
    <location>
        <begin position="367"/>
        <end position="391"/>
    </location>
</feature>
<feature type="compositionally biased region" description="Basic and acidic residues" evidence="2">
    <location>
        <begin position="382"/>
        <end position="391"/>
    </location>
</feature>
<dbReference type="GO" id="GO:0005096">
    <property type="term" value="F:GTPase activator activity"/>
    <property type="evidence" value="ECO:0007669"/>
    <property type="project" value="TreeGrafter"/>
</dbReference>
<dbReference type="OrthoDB" id="338854at2759"/>
<dbReference type="InterPro" id="IPR009348">
    <property type="entry name" value="NPR2-like"/>
</dbReference>
<dbReference type="Proteomes" id="UP000799436">
    <property type="component" value="Unassembled WGS sequence"/>
</dbReference>
<dbReference type="GO" id="GO:0005774">
    <property type="term" value="C:vacuolar membrane"/>
    <property type="evidence" value="ECO:0007669"/>
    <property type="project" value="TreeGrafter"/>
</dbReference>
<dbReference type="AlphaFoldDB" id="A0A6G1L3K5"/>
<comment type="similarity">
    <text evidence="1">Belongs to the NPR2 family.</text>
</comment>
<proteinExistence type="inferred from homology"/>
<dbReference type="GO" id="GO:1904262">
    <property type="term" value="P:negative regulation of TORC1 signaling"/>
    <property type="evidence" value="ECO:0007669"/>
    <property type="project" value="TreeGrafter"/>
</dbReference>
<name>A0A6G1L3K5_9PEZI</name>
<dbReference type="PANTHER" id="PTHR12991">
    <property type="entry name" value="NITROGEN PERMEASE REGULATOR 2/TUMOR SUPPRESSOR CANDIDATE 4"/>
    <property type="match status" value="1"/>
</dbReference>
<keyword evidence="4" id="KW-1185">Reference proteome</keyword>
<reference evidence="3" key="1">
    <citation type="journal article" date="2020" name="Stud. Mycol.">
        <title>101 Dothideomycetes genomes: a test case for predicting lifestyles and emergence of pathogens.</title>
        <authorList>
            <person name="Haridas S."/>
            <person name="Albert R."/>
            <person name="Binder M."/>
            <person name="Bloem J."/>
            <person name="Labutti K."/>
            <person name="Salamov A."/>
            <person name="Andreopoulos B."/>
            <person name="Baker S."/>
            <person name="Barry K."/>
            <person name="Bills G."/>
            <person name="Bluhm B."/>
            <person name="Cannon C."/>
            <person name="Castanera R."/>
            <person name="Culley D."/>
            <person name="Daum C."/>
            <person name="Ezra D."/>
            <person name="Gonzalez J."/>
            <person name="Henrissat B."/>
            <person name="Kuo A."/>
            <person name="Liang C."/>
            <person name="Lipzen A."/>
            <person name="Lutzoni F."/>
            <person name="Magnuson J."/>
            <person name="Mondo S."/>
            <person name="Nolan M."/>
            <person name="Ohm R."/>
            <person name="Pangilinan J."/>
            <person name="Park H.-J."/>
            <person name="Ramirez L."/>
            <person name="Alfaro M."/>
            <person name="Sun H."/>
            <person name="Tritt A."/>
            <person name="Yoshinaga Y."/>
            <person name="Zwiers L.-H."/>
            <person name="Turgeon B."/>
            <person name="Goodwin S."/>
            <person name="Spatafora J."/>
            <person name="Crous P."/>
            <person name="Grigoriev I."/>
        </authorList>
    </citation>
    <scope>NUCLEOTIDE SEQUENCE</scope>
    <source>
        <strain evidence="3">CBS 116005</strain>
    </source>
</reference>
<dbReference type="GO" id="GO:0010508">
    <property type="term" value="P:positive regulation of autophagy"/>
    <property type="evidence" value="ECO:0007669"/>
    <property type="project" value="TreeGrafter"/>
</dbReference>
<dbReference type="EMBL" id="ML995862">
    <property type="protein sequence ID" value="KAF2767008.1"/>
    <property type="molecule type" value="Genomic_DNA"/>
</dbReference>
<gene>
    <name evidence="3" type="ORF">EJ03DRAFT_366456</name>
</gene>
<sequence length="437" mass="49917">MLQAVFYTRFHEDRGRSVIHQYPNDSIVAEAGSEADTLLPFGDIASYVIAPYELCNCPLSIVSNGYQVLGYPVSLEDAEYERNRFTFNVSFVFDKHDDSRSWQQVVRKTAQFFTALELDDRLLTTEENLPGLRRAGETGYPARETGLVYGLLETIYEDLNAFGETCIRVDHLHVLNLRLEHPEPMPPKVHAWDVPLLIRPLPSPEQWTWHLTLQRIAPQIDGVKHVQRIAELADVELKLVKRAVRELIYHARAMLLDIFHFQAIYVATADLAWFVKDPAMLEECCRYVGTERSNSSIDGQPNLPAPTMLINLYSSLSPGVTLQDFVLAREKEFTHLDIRRFITFGTIKGFVRRVHKFALAIDTPASTHLTTPGSSPSKSKPKSNEDVLRTEQDEKLRGYLDGRCCLDRICLEMRMGERRVVERLRSGRLGEVVLFNK</sequence>
<accession>A0A6G1L3K5</accession>
<protein>
    <submittedName>
        <fullName evidence="3">Nitrogen permease regulator 2</fullName>
    </submittedName>
</protein>
<evidence type="ECO:0000313" key="3">
    <source>
        <dbReference type="EMBL" id="KAF2767008.1"/>
    </source>
</evidence>